<dbReference type="RefSeq" id="WP_160200953.1">
    <property type="nucleotide sequence ID" value="NZ_QXWK01000004.1"/>
</dbReference>
<name>A0A845QGX6_9FIRM</name>
<accession>A0A845QGX6</accession>
<organism evidence="2 3">
    <name type="scientific">Anaerotruncus colihominis</name>
    <dbReference type="NCBI Taxonomy" id="169435"/>
    <lineage>
        <taxon>Bacteria</taxon>
        <taxon>Bacillati</taxon>
        <taxon>Bacillota</taxon>
        <taxon>Clostridia</taxon>
        <taxon>Eubacteriales</taxon>
        <taxon>Oscillospiraceae</taxon>
        <taxon>Anaerotruncus</taxon>
    </lineage>
</organism>
<reference evidence="2 3" key="1">
    <citation type="submission" date="2018-08" db="EMBL/GenBank/DDBJ databases">
        <title>Murine metabolic-syndrome-specific gut microbial biobank.</title>
        <authorList>
            <person name="Liu C."/>
        </authorList>
    </citation>
    <scope>NUCLEOTIDE SEQUENCE [LARGE SCALE GENOMIC DNA]</scope>
    <source>
        <strain evidence="2 3">28</strain>
    </source>
</reference>
<keyword evidence="3" id="KW-1185">Reference proteome</keyword>
<comment type="caution">
    <text evidence="2">The sequence shown here is derived from an EMBL/GenBank/DDBJ whole genome shotgun (WGS) entry which is preliminary data.</text>
</comment>
<dbReference type="EMBL" id="QXWK01000004">
    <property type="protein sequence ID" value="NBH60654.1"/>
    <property type="molecule type" value="Genomic_DNA"/>
</dbReference>
<dbReference type="AlphaFoldDB" id="A0A845QGX6"/>
<dbReference type="Proteomes" id="UP000446866">
    <property type="component" value="Unassembled WGS sequence"/>
</dbReference>
<evidence type="ECO:0000256" key="1">
    <source>
        <dbReference type="SAM" id="Coils"/>
    </source>
</evidence>
<gene>
    <name evidence="2" type="ORF">D0435_03070</name>
</gene>
<proteinExistence type="predicted"/>
<keyword evidence="1" id="KW-0175">Coiled coil</keyword>
<evidence type="ECO:0000313" key="3">
    <source>
        <dbReference type="Proteomes" id="UP000446866"/>
    </source>
</evidence>
<protein>
    <submittedName>
        <fullName evidence="2">Uncharacterized protein</fullName>
    </submittedName>
</protein>
<evidence type="ECO:0000313" key="2">
    <source>
        <dbReference type="EMBL" id="NBH60654.1"/>
    </source>
</evidence>
<sequence length="264" mass="30935">MILGIKLEEILTEIQKKQDSVSKELRTCPPGTLLQVKERGRTVYYHNVWIDGKRQRFSLNKHPEMVALLARKKYLEMEAKILENNLSALRKAIDGFSDTTPEHILKQLPKKYKELPNSLFFQTTEQTEAERWQNELYEQSDYMPEKKIHLTSKGLAVRSKSELILAEKYYEFKVPFRYEQILRIGKYTLAPDFTLLAASGKIYYWEHCGLTGNPAYMKKHKWKMDVYESAGIVPWKNLIVTYDNEQGTIDIPIIESEIKNKLII</sequence>
<feature type="coiled-coil region" evidence="1">
    <location>
        <begin position="65"/>
        <end position="99"/>
    </location>
</feature>